<gene>
    <name evidence="2" type="ORF">K0B96_10630</name>
</gene>
<evidence type="ECO:0000313" key="3">
    <source>
        <dbReference type="Proteomes" id="UP000825051"/>
    </source>
</evidence>
<proteinExistence type="predicted"/>
<keyword evidence="1" id="KW-0732">Signal</keyword>
<protein>
    <submittedName>
        <fullName evidence="2">Uncharacterized protein</fullName>
    </submittedName>
</protein>
<dbReference type="KEGG" id="ole:K0B96_10630"/>
<feature type="signal peptide" evidence="1">
    <location>
        <begin position="1"/>
        <end position="21"/>
    </location>
</feature>
<dbReference type="AlphaFoldDB" id="A0A8F9TUF4"/>
<evidence type="ECO:0000256" key="1">
    <source>
        <dbReference type="SAM" id="SignalP"/>
    </source>
</evidence>
<accession>A0A8F9TUF4</accession>
<evidence type="ECO:0000313" key="2">
    <source>
        <dbReference type="EMBL" id="QYM77777.1"/>
    </source>
</evidence>
<dbReference type="Proteomes" id="UP000825051">
    <property type="component" value="Chromosome"/>
</dbReference>
<reference evidence="2" key="1">
    <citation type="submission" date="2021-08" db="EMBL/GenBank/DDBJ databases">
        <title>Genome of a novel bacterium of the phylum Verrucomicrobia, Oleiharenicola sp. KSB-15.</title>
        <authorList>
            <person name="Chung J.-H."/>
            <person name="Ahn J.-H."/>
            <person name="Yoon Y."/>
            <person name="Kim D.-Y."/>
            <person name="An S.-H."/>
            <person name="Park I."/>
            <person name="Yeon J."/>
        </authorList>
    </citation>
    <scope>NUCLEOTIDE SEQUENCE</scope>
    <source>
        <strain evidence="2">KSB-15</strain>
    </source>
</reference>
<keyword evidence="3" id="KW-1185">Reference proteome</keyword>
<feature type="chain" id="PRO_5034392357" evidence="1">
    <location>
        <begin position="22"/>
        <end position="222"/>
    </location>
</feature>
<name>A0A8F9TUF4_9BACT</name>
<sequence>MKLRVAGLLFLFPLLAGLLCAQSDPAALSGRIEGHTYYSPTGAYRITIPVLRELGGTVNDTDNVVTFEDHFTVHISIATFPQDATQRWELSTRGIKDYLTVFFTDFVVPDFQRMVPAISIESITFLPKTQGGALIAYTLLPGGSMFGDRPTIDGDTRGHVAKRGNLLFVRDGFIYVISTELAERITEGTSYHKTTAEEDQFLKDHLMDILSKMTFMKPAAAQ</sequence>
<organism evidence="2 3">
    <name type="scientific">Horticoccus luteus</name>
    <dbReference type="NCBI Taxonomy" id="2862869"/>
    <lineage>
        <taxon>Bacteria</taxon>
        <taxon>Pseudomonadati</taxon>
        <taxon>Verrucomicrobiota</taxon>
        <taxon>Opitutia</taxon>
        <taxon>Opitutales</taxon>
        <taxon>Opitutaceae</taxon>
        <taxon>Horticoccus</taxon>
    </lineage>
</organism>
<dbReference type="EMBL" id="CP080507">
    <property type="protein sequence ID" value="QYM77777.1"/>
    <property type="molecule type" value="Genomic_DNA"/>
</dbReference>
<dbReference type="RefSeq" id="WP_220160881.1">
    <property type="nucleotide sequence ID" value="NZ_CP080507.1"/>
</dbReference>